<reference evidence="2 3" key="1">
    <citation type="submission" date="2020-07" db="EMBL/GenBank/DDBJ databases">
        <title>Complete genome sequence for Sandaracinobacter sp. M6.</title>
        <authorList>
            <person name="Tang Y."/>
            <person name="Liu Q."/>
            <person name="Guo Z."/>
            <person name="Lei P."/>
            <person name="Huang B."/>
        </authorList>
    </citation>
    <scope>NUCLEOTIDE SEQUENCE [LARGE SCALE GENOMIC DNA]</scope>
    <source>
        <strain evidence="2 3">M6</strain>
    </source>
</reference>
<protein>
    <recommendedName>
        <fullName evidence="4">Tetratricopeptide repeat protein</fullName>
    </recommendedName>
</protein>
<name>A0A7G5IJ89_9SPHN</name>
<dbReference type="AlphaFoldDB" id="A0A7G5IJ89"/>
<gene>
    <name evidence="2" type="ORF">H3309_02700</name>
</gene>
<evidence type="ECO:0008006" key="4">
    <source>
        <dbReference type="Google" id="ProtNLM"/>
    </source>
</evidence>
<dbReference type="SMART" id="SM00028">
    <property type="entry name" value="TPR"/>
    <property type="match status" value="4"/>
</dbReference>
<feature type="chain" id="PRO_5028925441" description="Tetratricopeptide repeat protein" evidence="1">
    <location>
        <begin position="18"/>
        <end position="248"/>
    </location>
</feature>
<evidence type="ECO:0000313" key="2">
    <source>
        <dbReference type="EMBL" id="QMW23431.1"/>
    </source>
</evidence>
<evidence type="ECO:0000313" key="3">
    <source>
        <dbReference type="Proteomes" id="UP000515292"/>
    </source>
</evidence>
<keyword evidence="3" id="KW-1185">Reference proteome</keyword>
<accession>A0A7G5IJ89</accession>
<feature type="signal peptide" evidence="1">
    <location>
        <begin position="1"/>
        <end position="17"/>
    </location>
</feature>
<dbReference type="SUPFAM" id="SSF48452">
    <property type="entry name" value="TPR-like"/>
    <property type="match status" value="1"/>
</dbReference>
<dbReference type="RefSeq" id="WP_182297254.1">
    <property type="nucleotide sequence ID" value="NZ_CP059851.1"/>
</dbReference>
<dbReference type="InterPro" id="IPR019734">
    <property type="entry name" value="TPR_rpt"/>
</dbReference>
<sequence length="248" mass="25484">MRHWLLVAVMMAAPLMAQPVVQSAREKARYDGCVRALESDAVKAEAFAAEWQALGGGLPARHCLALAQLKLGKPALAAATLARAAQAAEAAKEPFAADFWGQAGNAALLAGDAKMAMAHFNSALSGIGDFAPKRAAELHIDRARAAVEAGDRKQARADLTRAKALAPDNADGWLLSATLAREAGELVPAKADIDRALALGRTPAALLEAGNIAGLAGDVAAARGYWREVAPGSAEADAAARALAANPE</sequence>
<organism evidence="2 3">
    <name type="scientific">Sandaracinobacteroides saxicola</name>
    <dbReference type="NCBI Taxonomy" id="2759707"/>
    <lineage>
        <taxon>Bacteria</taxon>
        <taxon>Pseudomonadati</taxon>
        <taxon>Pseudomonadota</taxon>
        <taxon>Alphaproteobacteria</taxon>
        <taxon>Sphingomonadales</taxon>
        <taxon>Sphingosinicellaceae</taxon>
        <taxon>Sandaracinobacteroides</taxon>
    </lineage>
</organism>
<dbReference type="Gene3D" id="1.25.40.10">
    <property type="entry name" value="Tetratricopeptide repeat domain"/>
    <property type="match status" value="1"/>
</dbReference>
<keyword evidence="1" id="KW-0732">Signal</keyword>
<dbReference type="EMBL" id="CP059851">
    <property type="protein sequence ID" value="QMW23431.1"/>
    <property type="molecule type" value="Genomic_DNA"/>
</dbReference>
<dbReference type="InterPro" id="IPR011990">
    <property type="entry name" value="TPR-like_helical_dom_sf"/>
</dbReference>
<dbReference type="KEGG" id="sand:H3309_02700"/>
<evidence type="ECO:0000256" key="1">
    <source>
        <dbReference type="SAM" id="SignalP"/>
    </source>
</evidence>
<dbReference type="Proteomes" id="UP000515292">
    <property type="component" value="Chromosome"/>
</dbReference>
<proteinExistence type="predicted"/>